<evidence type="ECO:0000256" key="4">
    <source>
        <dbReference type="PROSITE-ProRule" id="PRU00207"/>
    </source>
</evidence>
<dbReference type="OrthoDB" id="282505at2759"/>
<proteinExistence type="predicted"/>
<dbReference type="PANTHER" id="PTHR10131:SF155">
    <property type="entry name" value="CHROMOSOME UNDETERMINED SCAFFOLD_56, WHOLE GENOME SHOTGUN SEQUENCE"/>
    <property type="match status" value="1"/>
</dbReference>
<keyword evidence="5" id="KW-0175">Coiled coil</keyword>
<dbReference type="PROSITE" id="PS51081">
    <property type="entry name" value="ZF_SIAH"/>
    <property type="match status" value="1"/>
</dbReference>
<feature type="domain" description="TRAF-type" evidence="6">
    <location>
        <begin position="109"/>
        <end position="160"/>
    </location>
</feature>
<dbReference type="PANTHER" id="PTHR10131">
    <property type="entry name" value="TNF RECEPTOR ASSOCIATED FACTOR"/>
    <property type="match status" value="1"/>
</dbReference>
<dbReference type="Proteomes" id="UP000689195">
    <property type="component" value="Unassembled WGS sequence"/>
</dbReference>
<comment type="caution">
    <text evidence="8">The sequence shown here is derived from an EMBL/GenBank/DDBJ whole genome shotgun (WGS) entry which is preliminary data.</text>
</comment>
<evidence type="ECO:0008006" key="10">
    <source>
        <dbReference type="Google" id="ProtNLM"/>
    </source>
</evidence>
<evidence type="ECO:0000256" key="2">
    <source>
        <dbReference type="ARBA" id="ARBA00022771"/>
    </source>
</evidence>
<gene>
    <name evidence="8" type="ORF">PPENT_87.1.T0580223</name>
</gene>
<dbReference type="PROSITE" id="PS50145">
    <property type="entry name" value="ZF_TRAF"/>
    <property type="match status" value="1"/>
</dbReference>
<feature type="domain" description="SIAH-type" evidence="7">
    <location>
        <begin position="85"/>
        <end position="143"/>
    </location>
</feature>
<keyword evidence="1 4" id="KW-0479">Metal-binding</keyword>
<protein>
    <recommendedName>
        <fullName evidence="10">TRAF-type domain-containing protein</fullName>
    </recommendedName>
</protein>
<evidence type="ECO:0000313" key="9">
    <source>
        <dbReference type="Proteomes" id="UP000689195"/>
    </source>
</evidence>
<feature type="zinc finger region" description="TRAF-type" evidence="4">
    <location>
        <begin position="109"/>
        <end position="160"/>
    </location>
</feature>
<name>A0A8S1V8F7_9CILI</name>
<dbReference type="InterPro" id="IPR013010">
    <property type="entry name" value="Znf_SIAH"/>
</dbReference>
<dbReference type="GO" id="GO:0008270">
    <property type="term" value="F:zinc ion binding"/>
    <property type="evidence" value="ECO:0007669"/>
    <property type="project" value="UniProtKB-KW"/>
</dbReference>
<evidence type="ECO:0000259" key="7">
    <source>
        <dbReference type="PROSITE" id="PS51081"/>
    </source>
</evidence>
<evidence type="ECO:0000256" key="3">
    <source>
        <dbReference type="ARBA" id="ARBA00022833"/>
    </source>
</evidence>
<reference evidence="8" key="1">
    <citation type="submission" date="2021-01" db="EMBL/GenBank/DDBJ databases">
        <authorList>
            <consortium name="Genoscope - CEA"/>
            <person name="William W."/>
        </authorList>
    </citation>
    <scope>NUCLEOTIDE SEQUENCE</scope>
</reference>
<dbReference type="Pfam" id="PF02176">
    <property type="entry name" value="zf-TRAF"/>
    <property type="match status" value="1"/>
</dbReference>
<dbReference type="AlphaFoldDB" id="A0A8S1V8F7"/>
<dbReference type="EMBL" id="CAJJDO010000058">
    <property type="protein sequence ID" value="CAD8173117.1"/>
    <property type="molecule type" value="Genomic_DNA"/>
</dbReference>
<accession>A0A8S1V8F7</accession>
<evidence type="ECO:0000313" key="8">
    <source>
        <dbReference type="EMBL" id="CAD8173117.1"/>
    </source>
</evidence>
<keyword evidence="9" id="KW-1185">Reference proteome</keyword>
<organism evidence="8 9">
    <name type="scientific">Paramecium pentaurelia</name>
    <dbReference type="NCBI Taxonomy" id="43138"/>
    <lineage>
        <taxon>Eukaryota</taxon>
        <taxon>Sar</taxon>
        <taxon>Alveolata</taxon>
        <taxon>Ciliophora</taxon>
        <taxon>Intramacronucleata</taxon>
        <taxon>Oligohymenophorea</taxon>
        <taxon>Peniculida</taxon>
        <taxon>Parameciidae</taxon>
        <taxon>Paramecium</taxon>
    </lineage>
</organism>
<evidence type="ECO:0000259" key="6">
    <source>
        <dbReference type="PROSITE" id="PS50145"/>
    </source>
</evidence>
<evidence type="ECO:0000256" key="5">
    <source>
        <dbReference type="SAM" id="Coils"/>
    </source>
</evidence>
<evidence type="ECO:0000256" key="1">
    <source>
        <dbReference type="ARBA" id="ARBA00022723"/>
    </source>
</evidence>
<dbReference type="InterPro" id="IPR001293">
    <property type="entry name" value="Znf_TRAF"/>
</dbReference>
<feature type="coiled-coil region" evidence="5">
    <location>
        <begin position="238"/>
        <end position="284"/>
    </location>
</feature>
<keyword evidence="3 4" id="KW-0862">Zinc</keyword>
<keyword evidence="2 4" id="KW-0863">Zinc-finger</keyword>
<sequence length="394" mass="46040">MNPIDTRQILNWDQVKVHLQPNLCIECQLVPQQPLQCYRCSKLLCQTCHGDLKQKSRGPKIFCQKCKALNYFNPANNAIYQSYRDMIIGCVNRRYGCKVTLDYKKYQKHVEECEFQRIPCPSPGCFVTTLKRAKGDHLQVCEYVIETCQYCNKQFNRKSMTYHQEKCNGKDVQQIDLASLKSDFLRLRSKLDAAISQFEQSAEIAILEQKVIKQAFSLHKQRLASIKGYENKQISSVVAKVERMRSESINRRKQVEQQQLGEENQRLKIKLLEIANEKKALSQQVKLCQAKKKLSELFRHQQNMMENLILMKKITNVTSSITHRVQLQDFHYSKLKQLDRYLQDDEKSFVKPSIIQSPNHSQQNSQHTQHTKTLDATHIKLSELRVYSNGQLLQ</sequence>